<dbReference type="GO" id="GO:0000785">
    <property type="term" value="C:chromatin"/>
    <property type="evidence" value="ECO:0007669"/>
    <property type="project" value="TreeGrafter"/>
</dbReference>
<dbReference type="AlphaFoldDB" id="A0A0N4XE89"/>
<proteinExistence type="predicted"/>
<evidence type="ECO:0000256" key="1">
    <source>
        <dbReference type="ARBA" id="ARBA00004123"/>
    </source>
</evidence>
<dbReference type="SMART" id="SM00360">
    <property type="entry name" value="RRM"/>
    <property type="match status" value="1"/>
</dbReference>
<feature type="domain" description="RRM" evidence="4">
    <location>
        <begin position="44"/>
        <end position="123"/>
    </location>
</feature>
<dbReference type="SUPFAM" id="SSF54928">
    <property type="entry name" value="RNA-binding domain, RBD"/>
    <property type="match status" value="1"/>
</dbReference>
<dbReference type="WBParaSite" id="NBR_0000084101-mRNA-1">
    <property type="protein sequence ID" value="NBR_0000084101-mRNA-1"/>
    <property type="gene ID" value="NBR_0000084101"/>
</dbReference>
<keyword evidence="6" id="KW-1185">Reference proteome</keyword>
<keyword evidence="3" id="KW-0694">RNA-binding</keyword>
<reference evidence="5 6" key="2">
    <citation type="submission" date="2018-11" db="EMBL/GenBank/DDBJ databases">
        <authorList>
            <consortium name="Pathogen Informatics"/>
        </authorList>
    </citation>
    <scope>NUCLEOTIDE SEQUENCE [LARGE SCALE GENOMIC DNA]</scope>
</reference>
<dbReference type="PROSITE" id="PS50102">
    <property type="entry name" value="RRM"/>
    <property type="match status" value="1"/>
</dbReference>
<evidence type="ECO:0000256" key="2">
    <source>
        <dbReference type="ARBA" id="ARBA00023242"/>
    </source>
</evidence>
<dbReference type="GO" id="GO:0005654">
    <property type="term" value="C:nucleoplasm"/>
    <property type="evidence" value="ECO:0007669"/>
    <property type="project" value="TreeGrafter"/>
</dbReference>
<dbReference type="InterPro" id="IPR035979">
    <property type="entry name" value="RBD_domain_sf"/>
</dbReference>
<dbReference type="InterPro" id="IPR000504">
    <property type="entry name" value="RRM_dom"/>
</dbReference>
<evidence type="ECO:0000313" key="7">
    <source>
        <dbReference type="WBParaSite" id="NBR_0000084101-mRNA-1"/>
    </source>
</evidence>
<dbReference type="GO" id="GO:0010468">
    <property type="term" value="P:regulation of gene expression"/>
    <property type="evidence" value="ECO:0007669"/>
    <property type="project" value="TreeGrafter"/>
</dbReference>
<reference evidence="7" key="1">
    <citation type="submission" date="2017-02" db="UniProtKB">
        <authorList>
            <consortium name="WormBaseParasite"/>
        </authorList>
    </citation>
    <scope>IDENTIFICATION</scope>
</reference>
<dbReference type="Gene3D" id="3.30.70.330">
    <property type="match status" value="1"/>
</dbReference>
<comment type="subcellular location">
    <subcellularLocation>
        <location evidence="1">Nucleus</location>
    </subcellularLocation>
</comment>
<sequence>MSTLEEQDKVLATAAHMLDGRRCEDPRAQAAAGRVVVPQKTLVNKIFVGRLNEKITDEVLRDFFDKEAKQIIDTASVTDVFIPRPFRGFAFVTFTHAEIADRMCKANNFVIDGMSVIVTLAVPREDPHTAAANMYNDLMSFPYNYPKAPGFAASPGGHVPYPPRSATSRLPSAGIRRLGAATGRSPRNASFKSARNRHQAAKDIQPGTAAVYPPLPQQGPSGVVPPQLAYMYQRDGQAASNQIASGLDALNLNKKNPELMSAAWNAFFSTLSSGGASPQPHKQW</sequence>
<dbReference type="OMA" id="ELMSAAW"/>
<dbReference type="PANTHER" id="PTHR48033">
    <property type="entry name" value="RNA-BINDING (RRM/RBD/RNP MOTIFS) FAMILY PROTEIN"/>
    <property type="match status" value="1"/>
</dbReference>
<evidence type="ECO:0000256" key="3">
    <source>
        <dbReference type="PROSITE-ProRule" id="PRU00176"/>
    </source>
</evidence>
<name>A0A0N4XE89_NIPBR</name>
<organism evidence="7">
    <name type="scientific">Nippostrongylus brasiliensis</name>
    <name type="common">Rat hookworm</name>
    <dbReference type="NCBI Taxonomy" id="27835"/>
    <lineage>
        <taxon>Eukaryota</taxon>
        <taxon>Metazoa</taxon>
        <taxon>Ecdysozoa</taxon>
        <taxon>Nematoda</taxon>
        <taxon>Chromadorea</taxon>
        <taxon>Rhabditida</taxon>
        <taxon>Rhabditina</taxon>
        <taxon>Rhabditomorpha</taxon>
        <taxon>Strongyloidea</taxon>
        <taxon>Heligmosomidae</taxon>
        <taxon>Nippostrongylus</taxon>
    </lineage>
</organism>
<dbReference type="PANTHER" id="PTHR48033:SF9">
    <property type="entry name" value="TAR DNA-BINDING PROTEIN 43"/>
    <property type="match status" value="1"/>
</dbReference>
<dbReference type="Proteomes" id="UP000271162">
    <property type="component" value="Unassembled WGS sequence"/>
</dbReference>
<accession>A0A0N4XE89</accession>
<dbReference type="STRING" id="27835.A0A0N4XE89"/>
<gene>
    <name evidence="5" type="ORF">NBR_LOCUS842</name>
</gene>
<evidence type="ECO:0000313" key="6">
    <source>
        <dbReference type="Proteomes" id="UP000271162"/>
    </source>
</evidence>
<evidence type="ECO:0000259" key="4">
    <source>
        <dbReference type="PROSITE" id="PS50102"/>
    </source>
</evidence>
<evidence type="ECO:0000313" key="5">
    <source>
        <dbReference type="EMBL" id="VDL63898.1"/>
    </source>
</evidence>
<dbReference type="GO" id="GO:0003723">
    <property type="term" value="F:RNA binding"/>
    <property type="evidence" value="ECO:0007669"/>
    <property type="project" value="UniProtKB-UniRule"/>
</dbReference>
<dbReference type="Pfam" id="PF00076">
    <property type="entry name" value="RRM_1"/>
    <property type="match status" value="1"/>
</dbReference>
<keyword evidence="2" id="KW-0539">Nucleus</keyword>
<protein>
    <submittedName>
        <fullName evidence="7">TAR DNA-binding protein 43 (inferred by orthology to a human protein)</fullName>
    </submittedName>
</protein>
<dbReference type="InterPro" id="IPR012677">
    <property type="entry name" value="Nucleotide-bd_a/b_plait_sf"/>
</dbReference>
<dbReference type="EMBL" id="UYSL01000489">
    <property type="protein sequence ID" value="VDL63898.1"/>
    <property type="molecule type" value="Genomic_DNA"/>
</dbReference>